<dbReference type="InterPro" id="IPR003593">
    <property type="entry name" value="AAA+_ATPase"/>
</dbReference>
<dbReference type="PANTHER" id="PTHR42711:SF17">
    <property type="entry name" value="ABC TRANSPORTER ATP-BINDING PROTEIN"/>
    <property type="match status" value="1"/>
</dbReference>
<keyword evidence="8" id="KW-1185">Reference proteome</keyword>
<dbReference type="PANTHER" id="PTHR42711">
    <property type="entry name" value="ABC TRANSPORTER ATP-BINDING PROTEIN"/>
    <property type="match status" value="1"/>
</dbReference>
<dbReference type="InterPro" id="IPR017871">
    <property type="entry name" value="ABC_transporter-like_CS"/>
</dbReference>
<keyword evidence="4 7" id="KW-0067">ATP-binding</keyword>
<evidence type="ECO:0000313" key="8">
    <source>
        <dbReference type="Proteomes" id="UP000515563"/>
    </source>
</evidence>
<dbReference type="Proteomes" id="UP000515563">
    <property type="component" value="Chromosome"/>
</dbReference>
<comment type="subcellular location">
    <subcellularLocation>
        <location evidence="1">Cell membrane</location>
        <topology evidence="1">Peripheral membrane protein</topology>
    </subcellularLocation>
</comment>
<dbReference type="InterPro" id="IPR050763">
    <property type="entry name" value="ABC_transporter_ATP-binding"/>
</dbReference>
<gene>
    <name evidence="7" type="ORF">F1D05_02830</name>
</gene>
<dbReference type="InterPro" id="IPR003439">
    <property type="entry name" value="ABC_transporter-like_ATP-bd"/>
</dbReference>
<dbReference type="AlphaFoldDB" id="A0A7G6WSS0"/>
<dbReference type="EMBL" id="CP043661">
    <property type="protein sequence ID" value="QNE17035.1"/>
    <property type="molecule type" value="Genomic_DNA"/>
</dbReference>
<keyword evidence="2" id="KW-0813">Transport</keyword>
<reference evidence="7 8" key="2">
    <citation type="journal article" date="2020" name="Microbiol. Resour. Announc.">
        <title>Antarctic desert soil bacteria exhibit high novel natural product potential, evaluated through long-read genome sequencing and comparative genomics.</title>
        <authorList>
            <person name="Benaud N."/>
            <person name="Edwards R.J."/>
            <person name="Amos T.G."/>
            <person name="D'Agostino P.M."/>
            <person name="Gutierrez-Chavez C."/>
            <person name="Montgomery K."/>
            <person name="Nicetic I."/>
            <person name="Ferrari B.C."/>
        </authorList>
    </citation>
    <scope>NUCLEOTIDE SEQUENCE [LARGE SCALE GENOMIC DNA]</scope>
    <source>
        <strain evidence="7 8">SPB151</strain>
    </source>
</reference>
<dbReference type="SMART" id="SM00382">
    <property type="entry name" value="AAA"/>
    <property type="match status" value="1"/>
</dbReference>
<evidence type="ECO:0000313" key="7">
    <source>
        <dbReference type="EMBL" id="QNE17035.1"/>
    </source>
</evidence>
<name>A0A7G6WSS0_9ACTN</name>
<evidence type="ECO:0000256" key="5">
    <source>
        <dbReference type="ARBA" id="ARBA00023251"/>
    </source>
</evidence>
<evidence type="ECO:0000256" key="1">
    <source>
        <dbReference type="ARBA" id="ARBA00004202"/>
    </source>
</evidence>
<dbReference type="GO" id="GO:0005886">
    <property type="term" value="C:plasma membrane"/>
    <property type="evidence" value="ECO:0007669"/>
    <property type="project" value="UniProtKB-SubCell"/>
</dbReference>
<dbReference type="GO" id="GO:0016887">
    <property type="term" value="F:ATP hydrolysis activity"/>
    <property type="evidence" value="ECO:0007669"/>
    <property type="project" value="InterPro"/>
</dbReference>
<dbReference type="KEGG" id="kqi:F1D05_02830"/>
<dbReference type="GO" id="GO:0046677">
    <property type="term" value="P:response to antibiotic"/>
    <property type="evidence" value="ECO:0007669"/>
    <property type="project" value="UniProtKB-KW"/>
</dbReference>
<dbReference type="SUPFAM" id="SSF52540">
    <property type="entry name" value="P-loop containing nucleoside triphosphate hydrolases"/>
    <property type="match status" value="1"/>
</dbReference>
<accession>A0A7G6WSS0</accession>
<keyword evidence="5" id="KW-0046">Antibiotic resistance</keyword>
<evidence type="ECO:0000256" key="4">
    <source>
        <dbReference type="ARBA" id="ARBA00022840"/>
    </source>
</evidence>
<reference evidence="8" key="1">
    <citation type="submission" date="2019-09" db="EMBL/GenBank/DDBJ databases">
        <title>Antimicrobial potential of Antarctic Bacteria.</title>
        <authorList>
            <person name="Benaud N."/>
            <person name="Edwards R.J."/>
            <person name="Ferrari B.C."/>
        </authorList>
    </citation>
    <scope>NUCLEOTIDE SEQUENCE [LARGE SCALE GENOMIC DNA]</scope>
    <source>
        <strain evidence="8">SPB151</strain>
    </source>
</reference>
<dbReference type="InterPro" id="IPR027417">
    <property type="entry name" value="P-loop_NTPase"/>
</dbReference>
<evidence type="ECO:0000256" key="3">
    <source>
        <dbReference type="ARBA" id="ARBA00022741"/>
    </source>
</evidence>
<dbReference type="Pfam" id="PF00005">
    <property type="entry name" value="ABC_tran"/>
    <property type="match status" value="1"/>
</dbReference>
<dbReference type="GO" id="GO:0005524">
    <property type="term" value="F:ATP binding"/>
    <property type="evidence" value="ECO:0007669"/>
    <property type="project" value="UniProtKB-KW"/>
</dbReference>
<dbReference type="PROSITE" id="PS00211">
    <property type="entry name" value="ABC_TRANSPORTER_1"/>
    <property type="match status" value="1"/>
</dbReference>
<sequence>MVVSATHEAAPRDAGRLDTEFVIETVDLRMRYGAKDVLCGVDLRVKRGEVLALLGPNGAGKTSTIEILEGFRLRSAGEVKVLGIDPANGDEQWRSRIGIVLQSWRDHGTWQVRELLNHLGRYYAPYSTTDRVRPYRADELMELVGLTKQATARIGRLSGGQRRRLDVAVGIVGKPELLFLDEPTVGFDPQARQEFHELVHQLSGLGETSILLTTHDLAEAEKLSDRIVILAGGRIMADGTAAELGRQVAGQAEIKYSRNGQSHVDTADDATAFVRQLFAEHGDEIGDLEVHKPSLEDIYMTMVREFEAGQWTDTSTLPEVTQ</sequence>
<protein>
    <submittedName>
        <fullName evidence="7">ABC transporter ATP-binding protein</fullName>
    </submittedName>
</protein>
<evidence type="ECO:0000259" key="6">
    <source>
        <dbReference type="PROSITE" id="PS50893"/>
    </source>
</evidence>
<evidence type="ECO:0000256" key="2">
    <source>
        <dbReference type="ARBA" id="ARBA00022448"/>
    </source>
</evidence>
<dbReference type="PROSITE" id="PS50893">
    <property type="entry name" value="ABC_TRANSPORTER_2"/>
    <property type="match status" value="1"/>
</dbReference>
<dbReference type="Gene3D" id="3.40.50.300">
    <property type="entry name" value="P-loop containing nucleotide triphosphate hydrolases"/>
    <property type="match status" value="1"/>
</dbReference>
<dbReference type="CDD" id="cd03230">
    <property type="entry name" value="ABC_DR_subfamily_A"/>
    <property type="match status" value="1"/>
</dbReference>
<keyword evidence="3" id="KW-0547">Nucleotide-binding</keyword>
<feature type="domain" description="ABC transporter" evidence="6">
    <location>
        <begin position="23"/>
        <end position="257"/>
    </location>
</feature>
<proteinExistence type="predicted"/>
<organism evidence="7 8">
    <name type="scientific">Kribbella qitaiheensis</name>
    <dbReference type="NCBI Taxonomy" id="1544730"/>
    <lineage>
        <taxon>Bacteria</taxon>
        <taxon>Bacillati</taxon>
        <taxon>Actinomycetota</taxon>
        <taxon>Actinomycetes</taxon>
        <taxon>Propionibacteriales</taxon>
        <taxon>Kribbellaceae</taxon>
        <taxon>Kribbella</taxon>
    </lineage>
</organism>
<dbReference type="RefSeq" id="WP_185445870.1">
    <property type="nucleotide sequence ID" value="NZ_CP043661.1"/>
</dbReference>